<gene>
    <name evidence="2" type="ORF">A2997_02510</name>
</gene>
<sequence length="193" mass="21395">MITYSPQTPEKHHSHNQRGFTLLEMLVAVFIFSISLVALATISSRGIVVTQNAVRQTIAHFLAQEGIEMIESYRDDTFLTPIGANLSWPMRISDLSPCMTSEGCYAEAFQPSINSGDSLQFDQCSSGGCPILLQSASGMYGYTSGDKTPFIRTIWLSAGSSTDNNMIVISRVEWKQGATTFSVEERKNIFNWF</sequence>
<organism evidence="2 3">
    <name type="scientific">Candidatus Nomurabacteria bacterium RIFCSPLOWO2_01_FULL_36_10b</name>
    <dbReference type="NCBI Taxonomy" id="1801766"/>
    <lineage>
        <taxon>Bacteria</taxon>
        <taxon>Candidatus Nomuraibacteriota</taxon>
    </lineage>
</organism>
<dbReference type="PROSITE" id="PS00409">
    <property type="entry name" value="PROKAR_NTER_METHYL"/>
    <property type="match status" value="1"/>
</dbReference>
<dbReference type="Proteomes" id="UP000179448">
    <property type="component" value="Unassembled WGS sequence"/>
</dbReference>
<dbReference type="NCBIfam" id="TIGR02532">
    <property type="entry name" value="IV_pilin_GFxxxE"/>
    <property type="match status" value="1"/>
</dbReference>
<keyword evidence="1" id="KW-0812">Transmembrane</keyword>
<dbReference type="AlphaFoldDB" id="A0A1F6WN86"/>
<evidence type="ECO:0000256" key="1">
    <source>
        <dbReference type="SAM" id="Phobius"/>
    </source>
</evidence>
<dbReference type="InterPro" id="IPR012902">
    <property type="entry name" value="N_methyl_site"/>
</dbReference>
<feature type="transmembrane region" description="Helical" evidence="1">
    <location>
        <begin position="21"/>
        <end position="42"/>
    </location>
</feature>
<name>A0A1F6WN86_9BACT</name>
<evidence type="ECO:0000313" key="3">
    <source>
        <dbReference type="Proteomes" id="UP000179448"/>
    </source>
</evidence>
<comment type="caution">
    <text evidence="2">The sequence shown here is derived from an EMBL/GenBank/DDBJ whole genome shotgun (WGS) entry which is preliminary data.</text>
</comment>
<dbReference type="STRING" id="1801766.A2997_02510"/>
<reference evidence="2 3" key="1">
    <citation type="journal article" date="2016" name="Nat. Commun.">
        <title>Thousands of microbial genomes shed light on interconnected biogeochemical processes in an aquifer system.</title>
        <authorList>
            <person name="Anantharaman K."/>
            <person name="Brown C.T."/>
            <person name="Hug L.A."/>
            <person name="Sharon I."/>
            <person name="Castelle C.J."/>
            <person name="Probst A.J."/>
            <person name="Thomas B.C."/>
            <person name="Singh A."/>
            <person name="Wilkins M.J."/>
            <person name="Karaoz U."/>
            <person name="Brodie E.L."/>
            <person name="Williams K.H."/>
            <person name="Hubbard S.S."/>
            <person name="Banfield J.F."/>
        </authorList>
    </citation>
    <scope>NUCLEOTIDE SEQUENCE [LARGE SCALE GENOMIC DNA]</scope>
</reference>
<accession>A0A1F6WN86</accession>
<dbReference type="Pfam" id="PF07963">
    <property type="entry name" value="N_methyl"/>
    <property type="match status" value="1"/>
</dbReference>
<keyword evidence="1" id="KW-0472">Membrane</keyword>
<dbReference type="EMBL" id="MFUQ01000019">
    <property type="protein sequence ID" value="OGI83340.1"/>
    <property type="molecule type" value="Genomic_DNA"/>
</dbReference>
<evidence type="ECO:0008006" key="4">
    <source>
        <dbReference type="Google" id="ProtNLM"/>
    </source>
</evidence>
<protein>
    <recommendedName>
        <fullName evidence="4">Type II secretion system protein</fullName>
    </recommendedName>
</protein>
<proteinExistence type="predicted"/>
<keyword evidence="1" id="KW-1133">Transmembrane helix</keyword>
<evidence type="ECO:0000313" key="2">
    <source>
        <dbReference type="EMBL" id="OGI83340.1"/>
    </source>
</evidence>